<sequence>MIALKILDHVAVISLERPDARNALPTGAWQALAASIRTIPSSVRALLLRSMVPGVFCAGADLADLARLVDDVEARTAFRVALEDAVGELAGLSIPTVAAVEGACFGAGVALALGCDLIVASPAARFGLPPARLGIGYPVGDVARLAQRVGRAQAARLLFTATSIDSAEALRIGLVDMIGDAAKVIDDIVRNDETALWLLKRTLDDPLDESLDAAFEGCFASARFAAGVAHYRDKA</sequence>
<gene>
    <name evidence="3" type="ORF">KZ820_02030</name>
</gene>
<protein>
    <submittedName>
        <fullName evidence="3">Enoyl-CoA hydratase/isomerase family protein</fullName>
    </submittedName>
</protein>
<dbReference type="EMBL" id="JAHXZN010000001">
    <property type="protein sequence ID" value="MBW6529503.1"/>
    <property type="molecule type" value="Genomic_DNA"/>
</dbReference>
<keyword evidence="4" id="KW-1185">Reference proteome</keyword>
<evidence type="ECO:0000256" key="2">
    <source>
        <dbReference type="RuleBase" id="RU003707"/>
    </source>
</evidence>
<dbReference type="PANTHER" id="PTHR11941:SF54">
    <property type="entry name" value="ENOYL-COA HYDRATASE, MITOCHONDRIAL"/>
    <property type="match status" value="1"/>
</dbReference>
<evidence type="ECO:0000313" key="3">
    <source>
        <dbReference type="EMBL" id="MBW6529503.1"/>
    </source>
</evidence>
<dbReference type="Pfam" id="PF00378">
    <property type="entry name" value="ECH_1"/>
    <property type="match status" value="1"/>
</dbReference>
<name>A0ABS7BIQ9_9SPHN</name>
<dbReference type="InterPro" id="IPR001753">
    <property type="entry name" value="Enoyl-CoA_hydra/iso"/>
</dbReference>
<evidence type="ECO:0000313" key="4">
    <source>
        <dbReference type="Proteomes" id="UP000759103"/>
    </source>
</evidence>
<proteinExistence type="inferred from homology"/>
<dbReference type="Gene3D" id="3.90.226.10">
    <property type="entry name" value="2-enoyl-CoA Hydratase, Chain A, domain 1"/>
    <property type="match status" value="1"/>
</dbReference>
<dbReference type="SUPFAM" id="SSF52096">
    <property type="entry name" value="ClpP/crotonase"/>
    <property type="match status" value="1"/>
</dbReference>
<accession>A0ABS7BIQ9</accession>
<dbReference type="CDD" id="cd06558">
    <property type="entry name" value="crotonase-like"/>
    <property type="match status" value="1"/>
</dbReference>
<dbReference type="Proteomes" id="UP000759103">
    <property type="component" value="Unassembled WGS sequence"/>
</dbReference>
<evidence type="ECO:0000256" key="1">
    <source>
        <dbReference type="ARBA" id="ARBA00005254"/>
    </source>
</evidence>
<organism evidence="3 4">
    <name type="scientific">Sphingomonas citri</name>
    <dbReference type="NCBI Taxonomy" id="2862499"/>
    <lineage>
        <taxon>Bacteria</taxon>
        <taxon>Pseudomonadati</taxon>
        <taxon>Pseudomonadota</taxon>
        <taxon>Alphaproteobacteria</taxon>
        <taxon>Sphingomonadales</taxon>
        <taxon>Sphingomonadaceae</taxon>
        <taxon>Sphingomonas</taxon>
    </lineage>
</organism>
<comment type="similarity">
    <text evidence="1 2">Belongs to the enoyl-CoA hydratase/isomerase family.</text>
</comment>
<reference evidence="3 4" key="1">
    <citation type="submission" date="2021-07" db="EMBL/GenBank/DDBJ databases">
        <title>Sphingomonas sp.</title>
        <authorList>
            <person name="Feng G."/>
            <person name="Li J."/>
            <person name="Pan M."/>
        </authorList>
    </citation>
    <scope>NUCLEOTIDE SEQUENCE [LARGE SCALE GENOMIC DNA]</scope>
    <source>
        <strain evidence="3 4">RRHST34</strain>
    </source>
</reference>
<dbReference type="InterPro" id="IPR018376">
    <property type="entry name" value="Enoyl-CoA_hyd/isom_CS"/>
</dbReference>
<comment type="caution">
    <text evidence="3">The sequence shown here is derived from an EMBL/GenBank/DDBJ whole genome shotgun (WGS) entry which is preliminary data.</text>
</comment>
<dbReference type="PROSITE" id="PS00166">
    <property type="entry name" value="ENOYL_COA_HYDRATASE"/>
    <property type="match status" value="1"/>
</dbReference>
<dbReference type="PANTHER" id="PTHR11941">
    <property type="entry name" value="ENOYL-COA HYDRATASE-RELATED"/>
    <property type="match status" value="1"/>
</dbReference>
<dbReference type="InterPro" id="IPR029045">
    <property type="entry name" value="ClpP/crotonase-like_dom_sf"/>
</dbReference>